<keyword evidence="4" id="KW-1185">Reference proteome</keyword>
<feature type="region of interest" description="Disordered" evidence="1">
    <location>
        <begin position="230"/>
        <end position="290"/>
    </location>
</feature>
<name>A0A836HP83_9TRYP</name>
<evidence type="ECO:0000256" key="2">
    <source>
        <dbReference type="SAM" id="Phobius"/>
    </source>
</evidence>
<keyword evidence="2" id="KW-0472">Membrane</keyword>
<evidence type="ECO:0000313" key="3">
    <source>
        <dbReference type="EMBL" id="KAG5487815.1"/>
    </source>
</evidence>
<dbReference type="SMR" id="A0A836HP83"/>
<sequence>MRATPPLVVTLSAAPRLTAGAVLMVSFFLALSVHADTTTFVTNSVTVTPSGGTGVSKLVAACSSDKSGAGPARIPHEGDASALYAAMNVKGVTEVYLSAMYTTVEFGSLWMWQGGDNLIVLTQNWAPGYPTGDESVLKYAVYSSNLNGLINVDGTKPLSVGCSYDTSPPPALESGSTMDFPWWAIIIIVLGVVAIVVAVVVSVVCCCCCKKKHDNADIFADGAPVKNEASVRSTGSHEERGARATAAISGGGHSDSESDAESSTSRSFSQESPEVSVTGGTPNAKGEMHE</sequence>
<reference evidence="4" key="2">
    <citation type="journal article" date="2021" name="Sci. Data">
        <title>Chromosome-scale genome sequencing, assembly and annotation of six genomes from subfamily Leishmaniinae.</title>
        <authorList>
            <person name="Almutairi H."/>
            <person name="Urbaniak M.D."/>
            <person name="Bates M.D."/>
            <person name="Jariyapan N."/>
            <person name="Kwakye-Nuako G."/>
            <person name="Thomaz Soccol V."/>
            <person name="Al-Salem W.S."/>
            <person name="Dillon R.J."/>
            <person name="Bates P.A."/>
            <person name="Gatherer D."/>
        </authorList>
    </citation>
    <scope>NUCLEOTIDE SEQUENCE [LARGE SCALE GENOMIC DNA]</scope>
</reference>
<dbReference type="KEGG" id="loi:92363314"/>
<gene>
    <name evidence="3" type="ORF">LSCM4_07493</name>
</gene>
<accession>A0A836HP83</accession>
<keyword evidence="2" id="KW-1133">Transmembrane helix</keyword>
<dbReference type="SUPFAM" id="SSF56436">
    <property type="entry name" value="C-type lectin-like"/>
    <property type="match status" value="1"/>
</dbReference>
<proteinExistence type="predicted"/>
<keyword evidence="2" id="KW-0812">Transmembrane</keyword>
<dbReference type="Proteomes" id="UP000674143">
    <property type="component" value="Unassembled WGS sequence"/>
</dbReference>
<feature type="compositionally biased region" description="Low complexity" evidence="1">
    <location>
        <begin position="261"/>
        <end position="274"/>
    </location>
</feature>
<dbReference type="EMBL" id="JAFHLR010000004">
    <property type="protein sequence ID" value="KAG5487815.1"/>
    <property type="molecule type" value="Genomic_DNA"/>
</dbReference>
<reference evidence="4" key="1">
    <citation type="journal article" date="2021" name="Microbiol. Resour. Announc.">
        <title>LGAAP: Leishmaniinae Genome Assembly and Annotation Pipeline.</title>
        <authorList>
            <person name="Almutairi H."/>
            <person name="Urbaniak M.D."/>
            <person name="Bates M.D."/>
            <person name="Jariyapan N."/>
            <person name="Kwakye-Nuako G."/>
            <person name="Thomaz-Soccol V."/>
            <person name="Al-Salem W.S."/>
            <person name="Dillon R.J."/>
            <person name="Bates P.A."/>
            <person name="Gatherer D."/>
        </authorList>
    </citation>
    <scope>NUCLEOTIDE SEQUENCE [LARGE SCALE GENOMIC DNA]</scope>
</reference>
<evidence type="ECO:0000256" key="1">
    <source>
        <dbReference type="SAM" id="MobiDB-lite"/>
    </source>
</evidence>
<protein>
    <submittedName>
        <fullName evidence="3">Uncharacterized protein</fullName>
    </submittedName>
</protein>
<evidence type="ECO:0000313" key="4">
    <source>
        <dbReference type="Proteomes" id="UP000674143"/>
    </source>
</evidence>
<dbReference type="RefSeq" id="XP_067066012.1">
    <property type="nucleotide sequence ID" value="XM_067209380.1"/>
</dbReference>
<dbReference type="GeneID" id="92363314"/>
<feature type="transmembrane region" description="Helical" evidence="2">
    <location>
        <begin position="182"/>
        <end position="209"/>
    </location>
</feature>
<dbReference type="InterPro" id="IPR016187">
    <property type="entry name" value="CTDL_fold"/>
</dbReference>
<comment type="caution">
    <text evidence="3">The sequence shown here is derived from an EMBL/GenBank/DDBJ whole genome shotgun (WGS) entry which is preliminary data.</text>
</comment>
<dbReference type="AlphaFoldDB" id="A0A836HP83"/>
<organism evidence="3 4">
    <name type="scientific">Leishmania orientalis</name>
    <dbReference type="NCBI Taxonomy" id="2249476"/>
    <lineage>
        <taxon>Eukaryota</taxon>
        <taxon>Discoba</taxon>
        <taxon>Euglenozoa</taxon>
        <taxon>Kinetoplastea</taxon>
        <taxon>Metakinetoplastina</taxon>
        <taxon>Trypanosomatida</taxon>
        <taxon>Trypanosomatidae</taxon>
        <taxon>Leishmaniinae</taxon>
        <taxon>Leishmania</taxon>
    </lineage>
</organism>